<name>A0AAV1RNS1_9ROSI</name>
<evidence type="ECO:0000256" key="2">
    <source>
        <dbReference type="ARBA" id="ARBA00022729"/>
    </source>
</evidence>
<dbReference type="Proteomes" id="UP001314170">
    <property type="component" value="Unassembled WGS sequence"/>
</dbReference>
<reference evidence="6 7" key="1">
    <citation type="submission" date="2024-01" db="EMBL/GenBank/DDBJ databases">
        <authorList>
            <person name="Waweru B."/>
        </authorList>
    </citation>
    <scope>NUCLEOTIDE SEQUENCE [LARGE SCALE GENOMIC DNA]</scope>
</reference>
<dbReference type="InterPro" id="IPR016140">
    <property type="entry name" value="Bifunc_inhib/LTP/seed_store"/>
</dbReference>
<protein>
    <recommendedName>
        <fullName evidence="5">Bifunctional inhibitor/plant lipid transfer protein/seed storage helical domain-containing protein</fullName>
    </recommendedName>
</protein>
<comment type="similarity">
    <text evidence="1">Belongs to the 2S seed storage albumins family.</text>
</comment>
<dbReference type="PANTHER" id="PTHR35496:SF20">
    <property type="entry name" value="2S SEED STORAGE PROTEIN 1-RELATED"/>
    <property type="match status" value="1"/>
</dbReference>
<evidence type="ECO:0000259" key="5">
    <source>
        <dbReference type="Pfam" id="PF00234"/>
    </source>
</evidence>
<dbReference type="AlphaFoldDB" id="A0AAV1RNS1"/>
<dbReference type="InterPro" id="IPR036312">
    <property type="entry name" value="Bifun_inhib/LTP/seed_sf"/>
</dbReference>
<comment type="caution">
    <text evidence="6">The sequence shown here is derived from an EMBL/GenBank/DDBJ whole genome shotgun (WGS) entry which is preliminary data.</text>
</comment>
<evidence type="ECO:0000256" key="3">
    <source>
        <dbReference type="ARBA" id="ARBA00023157"/>
    </source>
</evidence>
<evidence type="ECO:0000313" key="6">
    <source>
        <dbReference type="EMBL" id="CAK7338371.1"/>
    </source>
</evidence>
<dbReference type="Gene3D" id="1.10.110.10">
    <property type="entry name" value="Plant lipid-transfer and hydrophobic proteins"/>
    <property type="match status" value="1"/>
</dbReference>
<feature type="domain" description="Bifunctional inhibitor/plant lipid transfer protein/seed storage helical" evidence="5">
    <location>
        <begin position="48"/>
        <end position="140"/>
    </location>
</feature>
<dbReference type="PANTHER" id="PTHR35496">
    <property type="entry name" value="2S SEED STORAGE PROTEIN 1-RELATED"/>
    <property type="match status" value="1"/>
</dbReference>
<dbReference type="GO" id="GO:0045735">
    <property type="term" value="F:nutrient reservoir activity"/>
    <property type="evidence" value="ECO:0007669"/>
    <property type="project" value="InterPro"/>
</dbReference>
<gene>
    <name evidence="6" type="ORF">DCAF_LOCUS13417</name>
</gene>
<keyword evidence="3" id="KW-1015">Disulfide bond</keyword>
<evidence type="ECO:0000256" key="1">
    <source>
        <dbReference type="ARBA" id="ARBA00008262"/>
    </source>
</evidence>
<accession>A0AAV1RNS1</accession>
<dbReference type="InterPro" id="IPR000617">
    <property type="entry name" value="Napin/2SS/CON"/>
</dbReference>
<feature type="signal peptide" evidence="4">
    <location>
        <begin position="1"/>
        <end position="23"/>
    </location>
</feature>
<organism evidence="6 7">
    <name type="scientific">Dovyalis caffra</name>
    <dbReference type="NCBI Taxonomy" id="77055"/>
    <lineage>
        <taxon>Eukaryota</taxon>
        <taxon>Viridiplantae</taxon>
        <taxon>Streptophyta</taxon>
        <taxon>Embryophyta</taxon>
        <taxon>Tracheophyta</taxon>
        <taxon>Spermatophyta</taxon>
        <taxon>Magnoliopsida</taxon>
        <taxon>eudicotyledons</taxon>
        <taxon>Gunneridae</taxon>
        <taxon>Pentapetalae</taxon>
        <taxon>rosids</taxon>
        <taxon>fabids</taxon>
        <taxon>Malpighiales</taxon>
        <taxon>Salicaceae</taxon>
        <taxon>Flacourtieae</taxon>
        <taxon>Dovyalis</taxon>
    </lineage>
</organism>
<dbReference type="SUPFAM" id="SSF47699">
    <property type="entry name" value="Bifunctional inhibitor/lipid-transfer protein/seed storage 2S albumin"/>
    <property type="match status" value="1"/>
</dbReference>
<evidence type="ECO:0000313" key="7">
    <source>
        <dbReference type="Proteomes" id="UP001314170"/>
    </source>
</evidence>
<sequence length="206" mass="23912">MARLLATAALACILLALVANASAYRTTITTVEFDDQSSKSRESGRCREQIRKADLSQCEEYVSQSRPRLALRGIHNPEQQEEQQLQQCCQRLREIDRQCQCDALQSVFDRQTEQRGPAERETIEQVAKKALEIQTQCRLPDYKKFQEFTRHCPGVLAQHNSITIFCYTKVTWSANFEAENFDIMEIDWRSKRFTVKQLEMDQKILG</sequence>
<proteinExistence type="inferred from homology"/>
<dbReference type="Pfam" id="PF00234">
    <property type="entry name" value="Tryp_alpha_amyl"/>
    <property type="match status" value="1"/>
</dbReference>
<keyword evidence="7" id="KW-1185">Reference proteome</keyword>
<evidence type="ECO:0000256" key="4">
    <source>
        <dbReference type="SAM" id="SignalP"/>
    </source>
</evidence>
<dbReference type="EMBL" id="CAWUPB010001116">
    <property type="protein sequence ID" value="CAK7338371.1"/>
    <property type="molecule type" value="Genomic_DNA"/>
</dbReference>
<keyword evidence="2 4" id="KW-0732">Signal</keyword>
<feature type="chain" id="PRO_5043819184" description="Bifunctional inhibitor/plant lipid transfer protein/seed storage helical domain-containing protein" evidence="4">
    <location>
        <begin position="24"/>
        <end position="206"/>
    </location>
</feature>